<reference evidence="9" key="1">
    <citation type="journal article" date="2019" name="Int. J. Syst. Evol. Microbiol.">
        <title>The Global Catalogue of Microorganisms (GCM) 10K type strain sequencing project: providing services to taxonomists for standard genome sequencing and annotation.</title>
        <authorList>
            <consortium name="The Broad Institute Genomics Platform"/>
            <consortium name="The Broad Institute Genome Sequencing Center for Infectious Disease"/>
            <person name="Wu L."/>
            <person name="Ma J."/>
        </authorList>
    </citation>
    <scope>NUCLEOTIDE SEQUENCE [LARGE SCALE GENOMIC DNA]</scope>
    <source>
        <strain evidence="9">JCM 17933</strain>
    </source>
</reference>
<proteinExistence type="inferred from homology"/>
<keyword evidence="3 6" id="KW-0808">Transferase</keyword>
<dbReference type="InterPro" id="IPR018117">
    <property type="entry name" value="C5_DNA_meth_AS"/>
</dbReference>
<dbReference type="InterPro" id="IPR029063">
    <property type="entry name" value="SAM-dependent_MTases_sf"/>
</dbReference>
<evidence type="ECO:0000256" key="3">
    <source>
        <dbReference type="ARBA" id="ARBA00022679"/>
    </source>
</evidence>
<feature type="active site" evidence="6">
    <location>
        <position position="67"/>
    </location>
</feature>
<accession>A0ABP8PT83</accession>
<dbReference type="InterPro" id="IPR001525">
    <property type="entry name" value="C5_MeTfrase"/>
</dbReference>
<protein>
    <recommendedName>
        <fullName evidence="1">DNA (cytosine-5-)-methyltransferase</fullName>
        <ecNumber evidence="1">2.1.1.37</ecNumber>
    </recommendedName>
</protein>
<keyword evidence="2 6" id="KW-0489">Methyltransferase</keyword>
<evidence type="ECO:0000313" key="9">
    <source>
        <dbReference type="Proteomes" id="UP001500503"/>
    </source>
</evidence>
<evidence type="ECO:0000256" key="4">
    <source>
        <dbReference type="ARBA" id="ARBA00022691"/>
    </source>
</evidence>
<dbReference type="Pfam" id="PF00145">
    <property type="entry name" value="DNA_methylase"/>
    <property type="match status" value="1"/>
</dbReference>
<evidence type="ECO:0000256" key="1">
    <source>
        <dbReference type="ARBA" id="ARBA00011975"/>
    </source>
</evidence>
<sequence length="359" mass="38800">MCTGYGGLDLAARAVFGGDMGWCAENDAHATVLLHRRFPGVPNVGDLTAVDWTQVPAVDIVTAGFPCQDISYAGHGAGIREGTRSGLWLTIVDALRVLRPGLVLLENVAALRTRGLATVLGGLAALGYDTAWMCLRAADVGAPHRRDRIFIAATHPAGTRDSWPDRLATPQARPTPGSAVRCGLCRPAAHPKCLQRQRRRTTQLLAGPQSPTATQPRHAAQCGRTPPPDPTRHRRNQRQPEPARLQRRPHAALSRAPRPEPAAEIDWGTYEPAIREWETILGRTAPPPTERGIRGQPRLSASFVEWMMGLPAGWVTDLPLTRTAQMRLLGNGVVPQQAVAAFCALHDSLRADMPPGQVS</sequence>
<dbReference type="PROSITE" id="PS51679">
    <property type="entry name" value="SAM_MT_C5"/>
    <property type="match status" value="1"/>
</dbReference>
<gene>
    <name evidence="8" type="ORF">GCM10023191_025540</name>
</gene>
<keyword evidence="4 6" id="KW-0949">S-adenosyl-L-methionine</keyword>
<keyword evidence="9" id="KW-1185">Reference proteome</keyword>
<dbReference type="PANTHER" id="PTHR10629:SF52">
    <property type="entry name" value="DNA (CYTOSINE-5)-METHYLTRANSFERASE 1"/>
    <property type="match status" value="1"/>
</dbReference>
<dbReference type="EC" id="2.1.1.37" evidence="1"/>
<evidence type="ECO:0000256" key="6">
    <source>
        <dbReference type="PROSITE-ProRule" id="PRU01016"/>
    </source>
</evidence>
<evidence type="ECO:0000256" key="5">
    <source>
        <dbReference type="ARBA" id="ARBA00022747"/>
    </source>
</evidence>
<evidence type="ECO:0000256" key="7">
    <source>
        <dbReference type="SAM" id="MobiDB-lite"/>
    </source>
</evidence>
<evidence type="ECO:0000313" key="8">
    <source>
        <dbReference type="EMBL" id="GAA4491479.1"/>
    </source>
</evidence>
<comment type="caution">
    <text evidence="8">The sequence shown here is derived from an EMBL/GenBank/DDBJ whole genome shotgun (WGS) entry which is preliminary data.</text>
</comment>
<name>A0ABP8PT83_9ACTN</name>
<dbReference type="EMBL" id="BAABHF010000016">
    <property type="protein sequence ID" value="GAA4491479.1"/>
    <property type="molecule type" value="Genomic_DNA"/>
</dbReference>
<dbReference type="Proteomes" id="UP001500503">
    <property type="component" value="Unassembled WGS sequence"/>
</dbReference>
<dbReference type="PROSITE" id="PS00094">
    <property type="entry name" value="C5_MTASE_1"/>
    <property type="match status" value="1"/>
</dbReference>
<dbReference type="PANTHER" id="PTHR10629">
    <property type="entry name" value="CYTOSINE-SPECIFIC METHYLTRANSFERASE"/>
    <property type="match status" value="1"/>
</dbReference>
<comment type="similarity">
    <text evidence="6">Belongs to the class I-like SAM-binding methyltransferase superfamily. C5-methyltransferase family.</text>
</comment>
<dbReference type="InterPro" id="IPR050390">
    <property type="entry name" value="C5-Methyltransferase"/>
</dbReference>
<feature type="region of interest" description="Disordered" evidence="7">
    <location>
        <begin position="160"/>
        <end position="182"/>
    </location>
</feature>
<dbReference type="SUPFAM" id="SSF53335">
    <property type="entry name" value="S-adenosyl-L-methionine-dependent methyltransferases"/>
    <property type="match status" value="1"/>
</dbReference>
<evidence type="ECO:0000256" key="2">
    <source>
        <dbReference type="ARBA" id="ARBA00022603"/>
    </source>
</evidence>
<feature type="region of interest" description="Disordered" evidence="7">
    <location>
        <begin position="204"/>
        <end position="267"/>
    </location>
</feature>
<organism evidence="8 9">
    <name type="scientific">Actinoallomurus oryzae</name>
    <dbReference type="NCBI Taxonomy" id="502180"/>
    <lineage>
        <taxon>Bacteria</taxon>
        <taxon>Bacillati</taxon>
        <taxon>Actinomycetota</taxon>
        <taxon>Actinomycetes</taxon>
        <taxon>Streptosporangiales</taxon>
        <taxon>Thermomonosporaceae</taxon>
        <taxon>Actinoallomurus</taxon>
    </lineage>
</organism>
<dbReference type="Gene3D" id="3.40.50.150">
    <property type="entry name" value="Vaccinia Virus protein VP39"/>
    <property type="match status" value="1"/>
</dbReference>
<keyword evidence="5" id="KW-0680">Restriction system</keyword>